<dbReference type="Gene3D" id="1.10.510.10">
    <property type="entry name" value="Transferase(Phosphotransferase) domain 1"/>
    <property type="match status" value="1"/>
</dbReference>
<protein>
    <submittedName>
        <fullName evidence="2">Phosphotransferase</fullName>
    </submittedName>
</protein>
<evidence type="ECO:0000259" key="1">
    <source>
        <dbReference type="Pfam" id="PF01636"/>
    </source>
</evidence>
<dbReference type="SUPFAM" id="SSF56112">
    <property type="entry name" value="Protein kinase-like (PK-like)"/>
    <property type="match status" value="1"/>
</dbReference>
<proteinExistence type="predicted"/>
<dbReference type="AlphaFoldDB" id="A0A939QJY9"/>
<organism evidence="2 3">
    <name type="scientific">Microbacterium stercoris</name>
    <dbReference type="NCBI Taxonomy" id="2820289"/>
    <lineage>
        <taxon>Bacteria</taxon>
        <taxon>Bacillati</taxon>
        <taxon>Actinomycetota</taxon>
        <taxon>Actinomycetes</taxon>
        <taxon>Micrococcales</taxon>
        <taxon>Microbacteriaceae</taxon>
        <taxon>Microbacterium</taxon>
    </lineage>
</organism>
<accession>A0A939QJY9</accession>
<dbReference type="EMBL" id="JAGFOA010000004">
    <property type="protein sequence ID" value="MBO3664074.1"/>
    <property type="molecule type" value="Genomic_DNA"/>
</dbReference>
<name>A0A939QJY9_9MICO</name>
<gene>
    <name evidence="2" type="ORF">J5V96_11190</name>
</gene>
<dbReference type="RefSeq" id="WP_208503787.1">
    <property type="nucleotide sequence ID" value="NZ_JAGFOA010000004.1"/>
</dbReference>
<keyword evidence="3" id="KW-1185">Reference proteome</keyword>
<comment type="caution">
    <text evidence="2">The sequence shown here is derived from an EMBL/GenBank/DDBJ whole genome shotgun (WGS) entry which is preliminary data.</text>
</comment>
<evidence type="ECO:0000313" key="3">
    <source>
        <dbReference type="Proteomes" id="UP000680132"/>
    </source>
</evidence>
<sequence>MPRAHAGLTAAQRALLEQWLPQHDVVDDMSWGVLETTVLRIDTPDGMRVLKAGGESDHHIVREIRAHREWTGPWVATGHAARLVRADEEAKLLLTEHLPGRLVQGDVAATDPATYEQAGALLARFHAQLSVRDADFERRVNEKALAWLDGPHRIPAGDVARLRAIIADWPEDAIDCVPTHGDWQPRNWLVDELGTVRVIDFGRADLRPPFEDWERLDSGEFVGRPDLAEAFAAGYGSDPRDSHAWFRQRTRAGVSAACWSFRFGVAELEERGLRVLAEVLAEA</sequence>
<dbReference type="Pfam" id="PF01636">
    <property type="entry name" value="APH"/>
    <property type="match status" value="1"/>
</dbReference>
<dbReference type="InterPro" id="IPR011009">
    <property type="entry name" value="Kinase-like_dom_sf"/>
</dbReference>
<dbReference type="Proteomes" id="UP000680132">
    <property type="component" value="Unassembled WGS sequence"/>
</dbReference>
<dbReference type="InterPro" id="IPR002575">
    <property type="entry name" value="Aminoglycoside_PTrfase"/>
</dbReference>
<evidence type="ECO:0000313" key="2">
    <source>
        <dbReference type="EMBL" id="MBO3664074.1"/>
    </source>
</evidence>
<feature type="domain" description="Aminoglycoside phosphotransferase" evidence="1">
    <location>
        <begin position="38"/>
        <end position="240"/>
    </location>
</feature>
<reference evidence="2" key="1">
    <citation type="submission" date="2021-03" db="EMBL/GenBank/DDBJ databases">
        <title>Microbacterium sp. nov., a novel actinobacterium isolated from cow dung.</title>
        <authorList>
            <person name="Zhang L."/>
        </authorList>
    </citation>
    <scope>NUCLEOTIDE SEQUENCE</scope>
    <source>
        <strain evidence="2">NEAU-LLB</strain>
    </source>
</reference>